<gene>
    <name evidence="1" type="ORF">BU25DRAFT_4097</name>
</gene>
<dbReference type="EMBL" id="MU006701">
    <property type="protein sequence ID" value="KAF2633337.1"/>
    <property type="molecule type" value="Genomic_DNA"/>
</dbReference>
<organism evidence="1 2">
    <name type="scientific">Macroventuria anomochaeta</name>
    <dbReference type="NCBI Taxonomy" id="301207"/>
    <lineage>
        <taxon>Eukaryota</taxon>
        <taxon>Fungi</taxon>
        <taxon>Dikarya</taxon>
        <taxon>Ascomycota</taxon>
        <taxon>Pezizomycotina</taxon>
        <taxon>Dothideomycetes</taxon>
        <taxon>Pleosporomycetidae</taxon>
        <taxon>Pleosporales</taxon>
        <taxon>Pleosporineae</taxon>
        <taxon>Didymellaceae</taxon>
        <taxon>Macroventuria</taxon>
    </lineage>
</organism>
<accession>A0ACB6SJD0</accession>
<evidence type="ECO:0000313" key="2">
    <source>
        <dbReference type="Proteomes" id="UP000799754"/>
    </source>
</evidence>
<comment type="caution">
    <text evidence="1">The sequence shown here is derived from an EMBL/GenBank/DDBJ whole genome shotgun (WGS) entry which is preliminary data.</text>
</comment>
<keyword evidence="2" id="KW-1185">Reference proteome</keyword>
<reference evidence="1" key="1">
    <citation type="journal article" date="2020" name="Stud. Mycol.">
        <title>101 Dothideomycetes genomes: a test case for predicting lifestyles and emergence of pathogens.</title>
        <authorList>
            <person name="Haridas S."/>
            <person name="Albert R."/>
            <person name="Binder M."/>
            <person name="Bloem J."/>
            <person name="Labutti K."/>
            <person name="Salamov A."/>
            <person name="Andreopoulos B."/>
            <person name="Baker S."/>
            <person name="Barry K."/>
            <person name="Bills G."/>
            <person name="Bluhm B."/>
            <person name="Cannon C."/>
            <person name="Castanera R."/>
            <person name="Culley D."/>
            <person name="Daum C."/>
            <person name="Ezra D."/>
            <person name="Gonzalez J."/>
            <person name="Henrissat B."/>
            <person name="Kuo A."/>
            <person name="Liang C."/>
            <person name="Lipzen A."/>
            <person name="Lutzoni F."/>
            <person name="Magnuson J."/>
            <person name="Mondo S."/>
            <person name="Nolan M."/>
            <person name="Ohm R."/>
            <person name="Pangilinan J."/>
            <person name="Park H.-J."/>
            <person name="Ramirez L."/>
            <person name="Alfaro M."/>
            <person name="Sun H."/>
            <person name="Tritt A."/>
            <person name="Yoshinaga Y."/>
            <person name="Zwiers L.-H."/>
            <person name="Turgeon B."/>
            <person name="Goodwin S."/>
            <person name="Spatafora J."/>
            <person name="Crous P."/>
            <person name="Grigoriev I."/>
        </authorList>
    </citation>
    <scope>NUCLEOTIDE SEQUENCE</scope>
    <source>
        <strain evidence="1">CBS 525.71</strain>
    </source>
</reference>
<evidence type="ECO:0000313" key="1">
    <source>
        <dbReference type="EMBL" id="KAF2633337.1"/>
    </source>
</evidence>
<protein>
    <submittedName>
        <fullName evidence="1">Uncharacterized protein</fullName>
    </submittedName>
</protein>
<proteinExistence type="predicted"/>
<name>A0ACB6SJD0_9PLEO</name>
<sequence>MLLPPLHSSGEEIFCGVSMCSALSKHSFDLCVAILESETYWCGDHYHAVWERGQRRSILEPEIDIDATHLLSNRRSSSMQALWVWLRIRVYYFCCGVYNL</sequence>
<dbReference type="Proteomes" id="UP000799754">
    <property type="component" value="Unassembled WGS sequence"/>
</dbReference>